<feature type="transmembrane region" description="Helical" evidence="7">
    <location>
        <begin position="238"/>
        <end position="257"/>
    </location>
</feature>
<comment type="subcellular location">
    <subcellularLocation>
        <location evidence="1">Membrane</location>
        <topology evidence="1">Multi-pass membrane protein</topology>
    </subcellularLocation>
</comment>
<dbReference type="GO" id="GO:0015707">
    <property type="term" value="P:nitrite transport"/>
    <property type="evidence" value="ECO:0007669"/>
    <property type="project" value="TreeGrafter"/>
</dbReference>
<gene>
    <name evidence="8" type="ORF">BP5796_12680</name>
</gene>
<evidence type="ECO:0000256" key="5">
    <source>
        <dbReference type="ARBA" id="ARBA00023136"/>
    </source>
</evidence>
<dbReference type="OrthoDB" id="3459831at2759"/>
<dbReference type="PANTHER" id="PTHR30520:SF6">
    <property type="entry name" value="FORMATE_NITRATE FAMILY TRANSPORTER (EUROFUNG)"/>
    <property type="match status" value="1"/>
</dbReference>
<evidence type="ECO:0000313" key="8">
    <source>
        <dbReference type="EMBL" id="RDW57230.1"/>
    </source>
</evidence>
<evidence type="ECO:0000313" key="9">
    <source>
        <dbReference type="Proteomes" id="UP000256328"/>
    </source>
</evidence>
<feature type="transmembrane region" description="Helical" evidence="7">
    <location>
        <begin position="110"/>
        <end position="132"/>
    </location>
</feature>
<keyword evidence="3 7" id="KW-0812">Transmembrane</keyword>
<comment type="caution">
    <text evidence="8">The sequence shown here is derived from an EMBL/GenBank/DDBJ whole genome shotgun (WGS) entry which is preliminary data.</text>
</comment>
<evidence type="ECO:0000256" key="2">
    <source>
        <dbReference type="ARBA" id="ARBA00022448"/>
    </source>
</evidence>
<feature type="transmembrane region" description="Helical" evidence="7">
    <location>
        <begin position="210"/>
        <end position="231"/>
    </location>
</feature>
<dbReference type="Gene3D" id="1.20.1080.10">
    <property type="entry name" value="Glycerol uptake facilitator protein"/>
    <property type="match status" value="1"/>
</dbReference>
<dbReference type="InterPro" id="IPR023271">
    <property type="entry name" value="Aquaporin-like"/>
</dbReference>
<dbReference type="Proteomes" id="UP000256328">
    <property type="component" value="Unassembled WGS sequence"/>
</dbReference>
<protein>
    <recommendedName>
        <fullName evidence="10">Formate/nitrite transporter</fullName>
    </recommendedName>
</protein>
<evidence type="ECO:0000256" key="1">
    <source>
        <dbReference type="ARBA" id="ARBA00004141"/>
    </source>
</evidence>
<dbReference type="InterPro" id="IPR000292">
    <property type="entry name" value="For/NO2_transpt"/>
</dbReference>
<feature type="transmembrane region" description="Helical" evidence="7">
    <location>
        <begin position="185"/>
        <end position="204"/>
    </location>
</feature>
<feature type="transmembrane region" description="Helical" evidence="7">
    <location>
        <begin position="70"/>
        <end position="98"/>
    </location>
</feature>
<dbReference type="GO" id="GO:0015513">
    <property type="term" value="F:high-affinity secondary active nitrite transmembrane transporter activity"/>
    <property type="evidence" value="ECO:0007669"/>
    <property type="project" value="TreeGrafter"/>
</dbReference>
<keyword evidence="4 7" id="KW-1133">Transmembrane helix</keyword>
<sequence>MDAFTPAQTIELISRIGTKKATMRLDKLIINSIMGGLLLGFGCALNVSTASSPWFQTNAPGLIRTIAACFFPVGLIMVFLTGADLFTSYCMYSIVALLHRRITVLHLLKTWVISFLCNLAGILFFGIVLVGYGGVFQSGAFKTEAIAFAVGKAVTPSWHQIFLRGILANWLVTMAVFLSISSREVASKIISIWFPTMCFTALGVDHVIANMFYIPVGIFSGAPISVGFYIWKSMIPAGLGNIVGGGLFVGVVYWYLYLAGSEVSVPFDTTPAQNAVLVPSGPIPQGRTPASTLHDGDSISHIGGIEQELHGSLFKKGHSFKNSEETV</sequence>
<dbReference type="FunFam" id="1.20.1080.10:FF:000011">
    <property type="entry name" value="Formate family transporter"/>
    <property type="match status" value="1"/>
</dbReference>
<dbReference type="AlphaFoldDB" id="A0A3D8Q6D2"/>
<keyword evidence="2" id="KW-0813">Transport</keyword>
<accession>A0A3D8Q6D2</accession>
<feature type="transmembrane region" description="Helical" evidence="7">
    <location>
        <begin position="28"/>
        <end position="50"/>
    </location>
</feature>
<comment type="similarity">
    <text evidence="6">Belongs to the FNT transporter (TC 1.A.16) family.</text>
</comment>
<feature type="transmembrane region" description="Helical" evidence="7">
    <location>
        <begin position="161"/>
        <end position="178"/>
    </location>
</feature>
<keyword evidence="5 7" id="KW-0472">Membrane</keyword>
<dbReference type="Pfam" id="PF01226">
    <property type="entry name" value="Form_Nir_trans"/>
    <property type="match status" value="1"/>
</dbReference>
<name>A0A3D8Q6D2_9HELO</name>
<evidence type="ECO:0000256" key="4">
    <source>
        <dbReference type="ARBA" id="ARBA00022989"/>
    </source>
</evidence>
<organism evidence="8 9">
    <name type="scientific">Coleophoma crateriformis</name>
    <dbReference type="NCBI Taxonomy" id="565419"/>
    <lineage>
        <taxon>Eukaryota</taxon>
        <taxon>Fungi</taxon>
        <taxon>Dikarya</taxon>
        <taxon>Ascomycota</taxon>
        <taxon>Pezizomycotina</taxon>
        <taxon>Leotiomycetes</taxon>
        <taxon>Helotiales</taxon>
        <taxon>Dermateaceae</taxon>
        <taxon>Coleophoma</taxon>
    </lineage>
</organism>
<dbReference type="EMBL" id="PDLN01000023">
    <property type="protein sequence ID" value="RDW57230.1"/>
    <property type="molecule type" value="Genomic_DNA"/>
</dbReference>
<dbReference type="GO" id="GO:0005886">
    <property type="term" value="C:plasma membrane"/>
    <property type="evidence" value="ECO:0007669"/>
    <property type="project" value="TreeGrafter"/>
</dbReference>
<reference evidence="8 9" key="1">
    <citation type="journal article" date="2018" name="IMA Fungus">
        <title>IMA Genome-F 9: Draft genome sequence of Annulohypoxylon stygium, Aspergillus mulundensis, Berkeleyomyces basicola (syn. Thielaviopsis basicola), Ceratocystis smalleyi, two Cercospora beticola strains, Coleophoma cylindrospora, Fusarium fracticaudum, Phialophora cf. hyalina, and Morchella septimelata.</title>
        <authorList>
            <person name="Wingfield B.D."/>
            <person name="Bills G.F."/>
            <person name="Dong Y."/>
            <person name="Huang W."/>
            <person name="Nel W.J."/>
            <person name="Swalarsk-Parry B.S."/>
            <person name="Vaghefi N."/>
            <person name="Wilken P.M."/>
            <person name="An Z."/>
            <person name="de Beer Z.W."/>
            <person name="De Vos L."/>
            <person name="Chen L."/>
            <person name="Duong T.A."/>
            <person name="Gao Y."/>
            <person name="Hammerbacher A."/>
            <person name="Kikkert J.R."/>
            <person name="Li Y."/>
            <person name="Li H."/>
            <person name="Li K."/>
            <person name="Li Q."/>
            <person name="Liu X."/>
            <person name="Ma X."/>
            <person name="Naidoo K."/>
            <person name="Pethybridge S.J."/>
            <person name="Sun J."/>
            <person name="Steenkamp E.T."/>
            <person name="van der Nest M.A."/>
            <person name="van Wyk S."/>
            <person name="Wingfield M.J."/>
            <person name="Xiong C."/>
            <person name="Yue Q."/>
            <person name="Zhang X."/>
        </authorList>
    </citation>
    <scope>NUCLEOTIDE SEQUENCE [LARGE SCALE GENOMIC DNA]</scope>
    <source>
        <strain evidence="8 9">BP5796</strain>
    </source>
</reference>
<evidence type="ECO:0000256" key="6">
    <source>
        <dbReference type="ARBA" id="ARBA00049660"/>
    </source>
</evidence>
<evidence type="ECO:0000256" key="7">
    <source>
        <dbReference type="SAM" id="Phobius"/>
    </source>
</evidence>
<evidence type="ECO:0008006" key="10">
    <source>
        <dbReference type="Google" id="ProtNLM"/>
    </source>
</evidence>
<dbReference type="PANTHER" id="PTHR30520">
    <property type="entry name" value="FORMATE TRANSPORTER-RELATED"/>
    <property type="match status" value="1"/>
</dbReference>
<proteinExistence type="inferred from homology"/>
<evidence type="ECO:0000256" key="3">
    <source>
        <dbReference type="ARBA" id="ARBA00022692"/>
    </source>
</evidence>
<keyword evidence="9" id="KW-1185">Reference proteome</keyword>